<name>A0A4Y2FJP6_ARAVE</name>
<proteinExistence type="predicted"/>
<dbReference type="Proteomes" id="UP000499080">
    <property type="component" value="Unassembled WGS sequence"/>
</dbReference>
<reference evidence="2 3" key="1">
    <citation type="journal article" date="2019" name="Sci. Rep.">
        <title>Orb-weaving spider Araneus ventricosus genome elucidates the spidroin gene catalogue.</title>
        <authorList>
            <person name="Kono N."/>
            <person name="Nakamura H."/>
            <person name="Ohtoshi R."/>
            <person name="Moran D.A.P."/>
            <person name="Shinohara A."/>
            <person name="Yoshida Y."/>
            <person name="Fujiwara M."/>
            <person name="Mori M."/>
            <person name="Tomita M."/>
            <person name="Arakawa K."/>
        </authorList>
    </citation>
    <scope>NUCLEOTIDE SEQUENCE [LARGE SCALE GENOMIC DNA]</scope>
</reference>
<accession>A0A4Y2FJP6</accession>
<sequence>MRILINKVYRRMWKEQTAQTCRRIGFAVAFKWRDKWCRVSNGVPKNAEEEFLRGGVNYKKKQEEKEFTEKKFRAGPSRGGRLNSWG</sequence>
<dbReference type="AlphaFoldDB" id="A0A4Y2FJP6"/>
<organism evidence="2 3">
    <name type="scientific">Araneus ventricosus</name>
    <name type="common">Orbweaver spider</name>
    <name type="synonym">Epeira ventricosa</name>
    <dbReference type="NCBI Taxonomy" id="182803"/>
    <lineage>
        <taxon>Eukaryota</taxon>
        <taxon>Metazoa</taxon>
        <taxon>Ecdysozoa</taxon>
        <taxon>Arthropoda</taxon>
        <taxon>Chelicerata</taxon>
        <taxon>Arachnida</taxon>
        <taxon>Araneae</taxon>
        <taxon>Araneomorphae</taxon>
        <taxon>Entelegynae</taxon>
        <taxon>Araneoidea</taxon>
        <taxon>Araneidae</taxon>
        <taxon>Araneus</taxon>
    </lineage>
</organism>
<evidence type="ECO:0000256" key="1">
    <source>
        <dbReference type="SAM" id="MobiDB-lite"/>
    </source>
</evidence>
<gene>
    <name evidence="2" type="ORF">AVEN_209389_1</name>
</gene>
<evidence type="ECO:0000313" key="2">
    <source>
        <dbReference type="EMBL" id="GBM40579.1"/>
    </source>
</evidence>
<comment type="caution">
    <text evidence="2">The sequence shown here is derived from an EMBL/GenBank/DDBJ whole genome shotgun (WGS) entry which is preliminary data.</text>
</comment>
<dbReference type="EMBL" id="BGPR01173971">
    <property type="protein sequence ID" value="GBM40579.1"/>
    <property type="molecule type" value="Genomic_DNA"/>
</dbReference>
<protein>
    <submittedName>
        <fullName evidence="2">Uncharacterized protein</fullName>
    </submittedName>
</protein>
<evidence type="ECO:0000313" key="3">
    <source>
        <dbReference type="Proteomes" id="UP000499080"/>
    </source>
</evidence>
<feature type="region of interest" description="Disordered" evidence="1">
    <location>
        <begin position="67"/>
        <end position="86"/>
    </location>
</feature>
<keyword evidence="3" id="KW-1185">Reference proteome</keyword>